<proteinExistence type="predicted"/>
<protein>
    <recommendedName>
        <fullName evidence="3">Maturase K</fullName>
    </recommendedName>
</protein>
<reference evidence="1" key="1">
    <citation type="journal article" date="2023" name="Insect Mol. Biol.">
        <title>Genome sequencing provides insights into the evolution of gene families encoding plant cell wall-degrading enzymes in longhorned beetles.</title>
        <authorList>
            <person name="Shin N.R."/>
            <person name="Okamura Y."/>
            <person name="Kirsch R."/>
            <person name="Pauchet Y."/>
        </authorList>
    </citation>
    <scope>NUCLEOTIDE SEQUENCE</scope>
    <source>
        <strain evidence="1">AMC_N1</strain>
    </source>
</reference>
<organism evidence="1 2">
    <name type="scientific">Aromia moschata</name>
    <dbReference type="NCBI Taxonomy" id="1265417"/>
    <lineage>
        <taxon>Eukaryota</taxon>
        <taxon>Metazoa</taxon>
        <taxon>Ecdysozoa</taxon>
        <taxon>Arthropoda</taxon>
        <taxon>Hexapoda</taxon>
        <taxon>Insecta</taxon>
        <taxon>Pterygota</taxon>
        <taxon>Neoptera</taxon>
        <taxon>Endopterygota</taxon>
        <taxon>Coleoptera</taxon>
        <taxon>Polyphaga</taxon>
        <taxon>Cucujiformia</taxon>
        <taxon>Chrysomeloidea</taxon>
        <taxon>Cerambycidae</taxon>
        <taxon>Cerambycinae</taxon>
        <taxon>Callichromatini</taxon>
        <taxon>Aromia</taxon>
    </lineage>
</organism>
<gene>
    <name evidence="1" type="ORF">NQ318_012983</name>
</gene>
<evidence type="ECO:0000313" key="2">
    <source>
        <dbReference type="Proteomes" id="UP001162162"/>
    </source>
</evidence>
<feature type="non-terminal residue" evidence="1">
    <location>
        <position position="1"/>
    </location>
</feature>
<dbReference type="Proteomes" id="UP001162162">
    <property type="component" value="Unassembled WGS sequence"/>
</dbReference>
<evidence type="ECO:0000313" key="1">
    <source>
        <dbReference type="EMBL" id="KAJ8937125.1"/>
    </source>
</evidence>
<name>A0AAV8XFC8_9CUCU</name>
<comment type="caution">
    <text evidence="1">The sequence shown here is derived from an EMBL/GenBank/DDBJ whole genome shotgun (WGS) entry which is preliminary data.</text>
</comment>
<evidence type="ECO:0008006" key="3">
    <source>
        <dbReference type="Google" id="ProtNLM"/>
    </source>
</evidence>
<keyword evidence="2" id="KW-1185">Reference proteome</keyword>
<sequence>NYGVSDNQRQTKWRSKNINRHLSECFINSSKNNHITTISQSTFLHIVLLTEFIREQTNLVDQIVFFLIKQRFISMVRLTGTIAIAGQLRTLIRWKKSICGILKK</sequence>
<accession>A0AAV8XFC8</accession>
<dbReference type="AlphaFoldDB" id="A0AAV8XFC8"/>
<dbReference type="EMBL" id="JAPWTK010000682">
    <property type="protein sequence ID" value="KAJ8937125.1"/>
    <property type="molecule type" value="Genomic_DNA"/>
</dbReference>